<organism evidence="3 4">
    <name type="scientific">Lithospermum erythrorhizon</name>
    <name type="common">Purple gromwell</name>
    <name type="synonym">Lithospermum officinale var. erythrorhizon</name>
    <dbReference type="NCBI Taxonomy" id="34254"/>
    <lineage>
        <taxon>Eukaryota</taxon>
        <taxon>Viridiplantae</taxon>
        <taxon>Streptophyta</taxon>
        <taxon>Embryophyta</taxon>
        <taxon>Tracheophyta</taxon>
        <taxon>Spermatophyta</taxon>
        <taxon>Magnoliopsida</taxon>
        <taxon>eudicotyledons</taxon>
        <taxon>Gunneridae</taxon>
        <taxon>Pentapetalae</taxon>
        <taxon>asterids</taxon>
        <taxon>lamiids</taxon>
        <taxon>Boraginales</taxon>
        <taxon>Boraginaceae</taxon>
        <taxon>Boraginoideae</taxon>
        <taxon>Lithospermeae</taxon>
        <taxon>Lithospermum</taxon>
    </lineage>
</organism>
<name>A0AAV3PPL1_LITER</name>
<dbReference type="InterPro" id="IPR010285">
    <property type="entry name" value="DNA_helicase_pif1-like_DEAD"/>
</dbReference>
<keyword evidence="1" id="KW-0378">Hydrolase</keyword>
<keyword evidence="1" id="KW-0233">DNA recombination</keyword>
<evidence type="ECO:0000256" key="1">
    <source>
        <dbReference type="RuleBase" id="RU363044"/>
    </source>
</evidence>
<gene>
    <name evidence="3" type="ORF">LIER_43203</name>
</gene>
<keyword evidence="1" id="KW-0234">DNA repair</keyword>
<dbReference type="PANTHER" id="PTHR10492:SF94">
    <property type="entry name" value="ATP-DEPENDENT DNA HELICASE"/>
    <property type="match status" value="1"/>
</dbReference>
<comment type="cofactor">
    <cofactor evidence="1">
        <name>Mg(2+)</name>
        <dbReference type="ChEBI" id="CHEBI:18420"/>
    </cofactor>
</comment>
<dbReference type="EMBL" id="BAABME010033475">
    <property type="protein sequence ID" value="GAA0152996.1"/>
    <property type="molecule type" value="Genomic_DNA"/>
</dbReference>
<dbReference type="PANTHER" id="PTHR10492">
    <property type="match status" value="1"/>
</dbReference>
<reference evidence="3 4" key="1">
    <citation type="submission" date="2024-01" db="EMBL/GenBank/DDBJ databases">
        <title>The complete chloroplast genome sequence of Lithospermum erythrorhizon: insights into the phylogenetic relationship among Boraginaceae species and the maternal lineages of purple gromwells.</title>
        <authorList>
            <person name="Okada T."/>
            <person name="Watanabe K."/>
        </authorList>
    </citation>
    <scope>NUCLEOTIDE SEQUENCE [LARGE SCALE GENOMIC DNA]</scope>
</reference>
<accession>A0AAV3PPL1</accession>
<dbReference type="GO" id="GO:0006310">
    <property type="term" value="P:DNA recombination"/>
    <property type="evidence" value="ECO:0007669"/>
    <property type="project" value="UniProtKB-KW"/>
</dbReference>
<keyword evidence="1" id="KW-0227">DNA damage</keyword>
<feature type="domain" description="DNA helicase Pif1-like DEAD-box helicase" evidence="2">
    <location>
        <begin position="1"/>
        <end position="77"/>
    </location>
</feature>
<evidence type="ECO:0000259" key="2">
    <source>
        <dbReference type="Pfam" id="PF05970"/>
    </source>
</evidence>
<dbReference type="Proteomes" id="UP001454036">
    <property type="component" value="Unassembled WGS sequence"/>
</dbReference>
<dbReference type="GO" id="GO:0016787">
    <property type="term" value="F:hydrolase activity"/>
    <property type="evidence" value="ECO:0007669"/>
    <property type="project" value="UniProtKB-KW"/>
</dbReference>
<evidence type="ECO:0000313" key="3">
    <source>
        <dbReference type="EMBL" id="GAA0152996.1"/>
    </source>
</evidence>
<dbReference type="GO" id="GO:0000723">
    <property type="term" value="P:telomere maintenance"/>
    <property type="evidence" value="ECO:0007669"/>
    <property type="project" value="InterPro"/>
</dbReference>
<dbReference type="Pfam" id="PF05970">
    <property type="entry name" value="PIF1"/>
    <property type="match status" value="1"/>
</dbReference>
<comment type="similarity">
    <text evidence="1">Belongs to the helicase family.</text>
</comment>
<dbReference type="EC" id="5.6.2.3" evidence="1"/>
<dbReference type="GO" id="GO:0043139">
    <property type="term" value="F:5'-3' DNA helicase activity"/>
    <property type="evidence" value="ECO:0007669"/>
    <property type="project" value="UniProtKB-EC"/>
</dbReference>
<keyword evidence="1" id="KW-0067">ATP-binding</keyword>
<comment type="caution">
    <text evidence="3">The sequence shown here is derived from an EMBL/GenBank/DDBJ whole genome shotgun (WGS) entry which is preliminary data.</text>
</comment>
<keyword evidence="1" id="KW-0347">Helicase</keyword>
<evidence type="ECO:0000313" key="4">
    <source>
        <dbReference type="Proteomes" id="UP001454036"/>
    </source>
</evidence>
<keyword evidence="4" id="KW-1185">Reference proteome</keyword>
<dbReference type="GO" id="GO:0006281">
    <property type="term" value="P:DNA repair"/>
    <property type="evidence" value="ECO:0007669"/>
    <property type="project" value="UniProtKB-KW"/>
</dbReference>
<dbReference type="GO" id="GO:0005524">
    <property type="term" value="F:ATP binding"/>
    <property type="evidence" value="ECO:0007669"/>
    <property type="project" value="UniProtKB-KW"/>
</dbReference>
<sequence>MAEKSIIEALNNCLQGLCENKLIFGGWMVLFGGDFRQVLPVIPRGSRKEQVEASIVTWTLWNHFIKLRLTDNMREKDDPGFIRR</sequence>
<proteinExistence type="inferred from homology"/>
<protein>
    <recommendedName>
        <fullName evidence="1">ATP-dependent DNA helicase</fullName>
        <ecNumber evidence="1">5.6.2.3</ecNumber>
    </recommendedName>
</protein>
<keyword evidence="1" id="KW-0547">Nucleotide-binding</keyword>
<comment type="catalytic activity">
    <reaction evidence="1">
        <text>ATP + H2O = ADP + phosphate + H(+)</text>
        <dbReference type="Rhea" id="RHEA:13065"/>
        <dbReference type="ChEBI" id="CHEBI:15377"/>
        <dbReference type="ChEBI" id="CHEBI:15378"/>
        <dbReference type="ChEBI" id="CHEBI:30616"/>
        <dbReference type="ChEBI" id="CHEBI:43474"/>
        <dbReference type="ChEBI" id="CHEBI:456216"/>
        <dbReference type="EC" id="5.6.2.3"/>
    </reaction>
</comment>
<dbReference type="AlphaFoldDB" id="A0AAV3PPL1"/>